<accession>C1LEJ7</accession>
<dbReference type="PANTHER" id="PTHR18884">
    <property type="entry name" value="SEPTIN"/>
    <property type="match status" value="1"/>
</dbReference>
<dbReference type="Pfam" id="PF00735">
    <property type="entry name" value="Septin"/>
    <property type="match status" value="1"/>
</dbReference>
<proteinExistence type="evidence at transcript level"/>
<dbReference type="InterPro" id="IPR027417">
    <property type="entry name" value="P-loop_NTPase"/>
</dbReference>
<reference evidence="3" key="1">
    <citation type="journal article" date="2009" name="Nature">
        <title>The Schistosoma japonicum genome reveals features of host-parasite interplay.</title>
        <authorList>
            <person name="Liu F."/>
            <person name="Zhou Y."/>
            <person name="Wang Z.Q."/>
            <person name="Lu G."/>
            <person name="Zheng H."/>
            <person name="Brindley P.J."/>
            <person name="McManus D.P."/>
            <person name="Blair D."/>
            <person name="Zhang Q.H."/>
            <person name="Zhong Y."/>
            <person name="Wang S."/>
            <person name="Han Z.G."/>
            <person name="Chen Z."/>
        </authorList>
    </citation>
    <scope>NUCLEOTIDE SEQUENCE</scope>
    <source>
        <strain evidence="3">Anhui</strain>
    </source>
</reference>
<dbReference type="GO" id="GO:0005525">
    <property type="term" value="F:GTP binding"/>
    <property type="evidence" value="ECO:0007669"/>
    <property type="project" value="InterPro"/>
</dbReference>
<sequence>MANIPRFGVSAKYRGKVDPEEASAAKVGSRYFSGSSTNSYSSSTRADDVSRSDSVYSSNIEEDARLGFANLPEQMHRKAVKKGFNFTLMVVGESGLGKSTLINSLFVQDLYKDREVIEANSRIQSTTQIEKRQIELDERGVKLRLTLSILLALVML</sequence>
<dbReference type="SUPFAM" id="SSF52540">
    <property type="entry name" value="P-loop containing nucleoside triphosphate hydrolases"/>
    <property type="match status" value="1"/>
</dbReference>
<feature type="compositionally biased region" description="Low complexity" evidence="1">
    <location>
        <begin position="28"/>
        <end position="44"/>
    </location>
</feature>
<dbReference type="InterPro" id="IPR030379">
    <property type="entry name" value="G_SEPTIN_dom"/>
</dbReference>
<feature type="region of interest" description="Disordered" evidence="1">
    <location>
        <begin position="28"/>
        <end position="53"/>
    </location>
</feature>
<reference evidence="3" key="2">
    <citation type="submission" date="2009-03" db="EMBL/GenBank/DDBJ databases">
        <authorList>
            <person name="Gang L."/>
        </authorList>
    </citation>
    <scope>NUCLEOTIDE SEQUENCE</scope>
    <source>
        <strain evidence="3">Anhui</strain>
    </source>
</reference>
<dbReference type="AlphaFoldDB" id="C1LEJ7"/>
<evidence type="ECO:0000259" key="2">
    <source>
        <dbReference type="PROSITE" id="PS51719"/>
    </source>
</evidence>
<feature type="domain" description="Septin-type G" evidence="2">
    <location>
        <begin position="82"/>
        <end position="156"/>
    </location>
</feature>
<organism evidence="3">
    <name type="scientific">Schistosoma japonicum</name>
    <name type="common">Blood fluke</name>
    <dbReference type="NCBI Taxonomy" id="6182"/>
    <lineage>
        <taxon>Eukaryota</taxon>
        <taxon>Metazoa</taxon>
        <taxon>Spiralia</taxon>
        <taxon>Lophotrochozoa</taxon>
        <taxon>Platyhelminthes</taxon>
        <taxon>Trematoda</taxon>
        <taxon>Digenea</taxon>
        <taxon>Strigeidida</taxon>
        <taxon>Schistosomatoidea</taxon>
        <taxon>Schistosomatidae</taxon>
        <taxon>Schistosoma</taxon>
    </lineage>
</organism>
<protein>
    <submittedName>
        <fullName evidence="3">Septin 5</fullName>
    </submittedName>
</protein>
<name>C1LEJ7_SCHJA</name>
<dbReference type="Gene3D" id="3.40.50.300">
    <property type="entry name" value="P-loop containing nucleotide triphosphate hydrolases"/>
    <property type="match status" value="1"/>
</dbReference>
<evidence type="ECO:0000313" key="3">
    <source>
        <dbReference type="EMBL" id="CAX73125.1"/>
    </source>
</evidence>
<evidence type="ECO:0000256" key="1">
    <source>
        <dbReference type="SAM" id="MobiDB-lite"/>
    </source>
</evidence>
<dbReference type="PROSITE" id="PS51719">
    <property type="entry name" value="G_SEPTIN"/>
    <property type="match status" value="1"/>
</dbReference>
<dbReference type="EMBL" id="FN317394">
    <property type="protein sequence ID" value="CAX73125.1"/>
    <property type="molecule type" value="mRNA"/>
</dbReference>